<evidence type="ECO:0000313" key="2">
    <source>
        <dbReference type="EMBL" id="PSR80839.1"/>
    </source>
</evidence>
<evidence type="ECO:0000256" key="1">
    <source>
        <dbReference type="SAM" id="MobiDB-lite"/>
    </source>
</evidence>
<dbReference type="EMBL" id="KZ678518">
    <property type="protein sequence ID" value="PSR80839.1"/>
    <property type="molecule type" value="Genomic_DNA"/>
</dbReference>
<dbReference type="AlphaFoldDB" id="A0A2T3A0Y6"/>
<dbReference type="InParanoid" id="A0A2T3A0Y6"/>
<keyword evidence="3" id="KW-1185">Reference proteome</keyword>
<name>A0A2T3A0Y6_9PEZI</name>
<accession>A0A2T3A0Y6</accession>
<gene>
    <name evidence="2" type="ORF">BD289DRAFT_484729</name>
</gene>
<protein>
    <submittedName>
        <fullName evidence="2">Uncharacterized protein</fullName>
    </submittedName>
</protein>
<dbReference type="Proteomes" id="UP000241462">
    <property type="component" value="Unassembled WGS sequence"/>
</dbReference>
<feature type="compositionally biased region" description="Low complexity" evidence="1">
    <location>
        <begin position="248"/>
        <end position="274"/>
    </location>
</feature>
<reference evidence="2 3" key="1">
    <citation type="journal article" date="2018" name="Mycol. Prog.">
        <title>Coniella lustricola, a new species from submerged detritus.</title>
        <authorList>
            <person name="Raudabaugh D.B."/>
            <person name="Iturriaga T."/>
            <person name="Carver A."/>
            <person name="Mondo S."/>
            <person name="Pangilinan J."/>
            <person name="Lipzen A."/>
            <person name="He G."/>
            <person name="Amirebrahimi M."/>
            <person name="Grigoriev I.V."/>
            <person name="Miller A.N."/>
        </authorList>
    </citation>
    <scope>NUCLEOTIDE SEQUENCE [LARGE SCALE GENOMIC DNA]</scope>
    <source>
        <strain evidence="2 3">B22-T-1</strain>
    </source>
</reference>
<evidence type="ECO:0000313" key="3">
    <source>
        <dbReference type="Proteomes" id="UP000241462"/>
    </source>
</evidence>
<proteinExistence type="predicted"/>
<feature type="compositionally biased region" description="Basic and acidic residues" evidence="1">
    <location>
        <begin position="284"/>
        <end position="298"/>
    </location>
</feature>
<feature type="region of interest" description="Disordered" evidence="1">
    <location>
        <begin position="1"/>
        <end position="94"/>
    </location>
</feature>
<dbReference type="OrthoDB" id="5215660at2759"/>
<organism evidence="2 3">
    <name type="scientific">Coniella lustricola</name>
    <dbReference type="NCBI Taxonomy" id="2025994"/>
    <lineage>
        <taxon>Eukaryota</taxon>
        <taxon>Fungi</taxon>
        <taxon>Dikarya</taxon>
        <taxon>Ascomycota</taxon>
        <taxon>Pezizomycotina</taxon>
        <taxon>Sordariomycetes</taxon>
        <taxon>Sordariomycetidae</taxon>
        <taxon>Diaporthales</taxon>
        <taxon>Schizoparmaceae</taxon>
        <taxon>Coniella</taxon>
    </lineage>
</organism>
<feature type="region of interest" description="Disordered" evidence="1">
    <location>
        <begin position="242"/>
        <end position="298"/>
    </location>
</feature>
<sequence length="298" mass="32057">MTNAGNGASSPTGGMTPNGQPRSRLSFKRSAPSSYPYAYDEMDDDEPLSPARLTSVSKSISLSGPNSKQVKTSSWSPATRIPQRSARGKGKDKGFNGFGGGGGVIVGCSFDVFDSSPPMMLLKVAPMIEVTRSITLAGVSEEEFIFADELCGPGWYVIRCNPNGRSAKAGIAPARFQRHPFQHDLALHHFNNKSMECHNMRRKHTVQDIIREFAYRVYNDIVLCDDPSEADVESSNQILAEKPDRMMSSPAAATAAAVSSSSSSTAAVTAPTPAKRGRPKKKAAKESSIERVVSDVVR</sequence>
<feature type="compositionally biased region" description="Polar residues" evidence="1">
    <location>
        <begin position="1"/>
        <end position="23"/>
    </location>
</feature>
<feature type="compositionally biased region" description="Polar residues" evidence="1">
    <location>
        <begin position="52"/>
        <end position="77"/>
    </location>
</feature>